<keyword evidence="2" id="KW-1185">Reference proteome</keyword>
<gene>
    <name evidence="1" type="ORF">BC936DRAFT_140431</name>
</gene>
<evidence type="ECO:0000313" key="1">
    <source>
        <dbReference type="EMBL" id="RUP06176.1"/>
    </source>
</evidence>
<dbReference type="AlphaFoldDB" id="A0A433ATY0"/>
<comment type="caution">
    <text evidence="1">The sequence shown here is derived from an EMBL/GenBank/DDBJ whole genome shotgun (WGS) entry which is preliminary data.</text>
</comment>
<evidence type="ECO:0000313" key="2">
    <source>
        <dbReference type="Proteomes" id="UP000268093"/>
    </source>
</evidence>
<dbReference type="EMBL" id="RBNI01017021">
    <property type="protein sequence ID" value="RUP06176.1"/>
    <property type="molecule type" value="Genomic_DNA"/>
</dbReference>
<protein>
    <submittedName>
        <fullName evidence="1">Uncharacterized protein</fullName>
    </submittedName>
</protein>
<accession>A0A433ATY0</accession>
<sequence length="135" mass="15340">MGKVRPVCVCLMTRNCHGNLSTLTKCLSPFLFKDCKSKRVIRDFWERQELKLHEEKVKRRTLVAETEVIAKVQELQHIPMRRVMCSLLIPVSHTQAAQHITIASAATEQIQGYALSTTASNAKRFLNREEGSEAC</sequence>
<dbReference type="Proteomes" id="UP000268093">
    <property type="component" value="Unassembled WGS sequence"/>
</dbReference>
<name>A0A433ATY0_9FUNG</name>
<organism evidence="1 2">
    <name type="scientific">Jimgerdemannia flammicorona</name>
    <dbReference type="NCBI Taxonomy" id="994334"/>
    <lineage>
        <taxon>Eukaryota</taxon>
        <taxon>Fungi</taxon>
        <taxon>Fungi incertae sedis</taxon>
        <taxon>Mucoromycota</taxon>
        <taxon>Mucoromycotina</taxon>
        <taxon>Endogonomycetes</taxon>
        <taxon>Endogonales</taxon>
        <taxon>Endogonaceae</taxon>
        <taxon>Jimgerdemannia</taxon>
    </lineage>
</organism>
<reference evidence="1 2" key="1">
    <citation type="journal article" date="2018" name="New Phytol.">
        <title>Phylogenomics of Endogonaceae and evolution of mycorrhizas within Mucoromycota.</title>
        <authorList>
            <person name="Chang Y."/>
            <person name="Desiro A."/>
            <person name="Na H."/>
            <person name="Sandor L."/>
            <person name="Lipzen A."/>
            <person name="Clum A."/>
            <person name="Barry K."/>
            <person name="Grigoriev I.V."/>
            <person name="Martin F.M."/>
            <person name="Stajich J.E."/>
            <person name="Smith M.E."/>
            <person name="Bonito G."/>
            <person name="Spatafora J.W."/>
        </authorList>
    </citation>
    <scope>NUCLEOTIDE SEQUENCE [LARGE SCALE GENOMIC DNA]</scope>
    <source>
        <strain evidence="1 2">GMNB39</strain>
    </source>
</reference>
<proteinExistence type="predicted"/>